<keyword evidence="7" id="KW-1185">Reference proteome</keyword>
<dbReference type="Proteomes" id="UP000317544">
    <property type="component" value="Plasmid pTrp"/>
</dbReference>
<dbReference type="EMBL" id="AP019381">
    <property type="protein sequence ID" value="BBI01458.1"/>
    <property type="molecule type" value="Genomic_DNA"/>
</dbReference>
<evidence type="ECO:0000313" key="7">
    <source>
        <dbReference type="Proteomes" id="UP000317544"/>
    </source>
</evidence>
<name>A0A455TAU6_9GAMM</name>
<keyword evidence="6" id="KW-0614">Plasmid</keyword>
<dbReference type="InterPro" id="IPR050472">
    <property type="entry name" value="Anth_synth/Amidotransfase"/>
</dbReference>
<dbReference type="SUPFAM" id="SSF52317">
    <property type="entry name" value="Class I glutamine amidotransferase-like"/>
    <property type="match status" value="1"/>
</dbReference>
<dbReference type="FunFam" id="3.40.50.880:FF:000003">
    <property type="entry name" value="Anthranilate synthase component II"/>
    <property type="match status" value="1"/>
</dbReference>
<dbReference type="InterPro" id="IPR029062">
    <property type="entry name" value="Class_I_gatase-like"/>
</dbReference>
<dbReference type="PRINTS" id="PR00099">
    <property type="entry name" value="CPSGATASE"/>
</dbReference>
<dbReference type="PRINTS" id="PR00096">
    <property type="entry name" value="GATASE"/>
</dbReference>
<accession>A0A455TAU6</accession>
<dbReference type="GO" id="GO:0000162">
    <property type="term" value="P:L-tryptophan biosynthetic process"/>
    <property type="evidence" value="ECO:0007669"/>
    <property type="project" value="TreeGrafter"/>
</dbReference>
<dbReference type="GO" id="GO:0005829">
    <property type="term" value="C:cytosol"/>
    <property type="evidence" value="ECO:0007669"/>
    <property type="project" value="TreeGrafter"/>
</dbReference>
<sequence>MANILFLDNIDSFSYNLIDQLRYQQNHVVIYRNTVKIQTISNTLKILKNPIIILSPGPGHPQNAGCMPEVIHTFKEQFPIIGICLGYQALIAAHGGKITTIKNIKHGKVSSIQHDNKYMFINMPNPLSVARYHSLACNTNTFPKTLTINAYYNDLVMAFRNNKKKICGFQFHPESILTVQGSQLMQQTLIWASKKTSKDTIKICAK</sequence>
<dbReference type="PANTHER" id="PTHR43418">
    <property type="entry name" value="MULTIFUNCTIONAL TRYPTOPHAN BIOSYNTHESIS PROTEIN-RELATED"/>
    <property type="match status" value="1"/>
</dbReference>
<evidence type="ECO:0000259" key="5">
    <source>
        <dbReference type="Pfam" id="PF00117"/>
    </source>
</evidence>
<dbReference type="Gene3D" id="3.40.50.880">
    <property type="match status" value="1"/>
</dbReference>
<dbReference type="InterPro" id="IPR017926">
    <property type="entry name" value="GATASE"/>
</dbReference>
<dbReference type="Pfam" id="PF00117">
    <property type="entry name" value="GATase"/>
    <property type="match status" value="1"/>
</dbReference>
<comment type="catalytic activity">
    <reaction evidence="4">
        <text>chorismate + L-glutamine = anthranilate + pyruvate + L-glutamate + H(+)</text>
        <dbReference type="Rhea" id="RHEA:21732"/>
        <dbReference type="ChEBI" id="CHEBI:15361"/>
        <dbReference type="ChEBI" id="CHEBI:15378"/>
        <dbReference type="ChEBI" id="CHEBI:16567"/>
        <dbReference type="ChEBI" id="CHEBI:29748"/>
        <dbReference type="ChEBI" id="CHEBI:29985"/>
        <dbReference type="ChEBI" id="CHEBI:58359"/>
        <dbReference type="EC" id="4.1.3.27"/>
    </reaction>
</comment>
<feature type="domain" description="Glutamine amidotransferase" evidence="5">
    <location>
        <begin position="6"/>
        <end position="190"/>
    </location>
</feature>
<dbReference type="NCBIfam" id="TIGR00566">
    <property type="entry name" value="trpG_papA"/>
    <property type="match status" value="1"/>
</dbReference>
<dbReference type="GO" id="GO:0002047">
    <property type="term" value="P:phenazine biosynthetic process"/>
    <property type="evidence" value="ECO:0007669"/>
    <property type="project" value="TreeGrafter"/>
</dbReference>
<evidence type="ECO:0000256" key="4">
    <source>
        <dbReference type="ARBA" id="ARBA00047683"/>
    </source>
</evidence>
<proteinExistence type="predicted"/>
<dbReference type="EC" id="4.1.3.27" evidence="1"/>
<keyword evidence="3" id="KW-0456">Lyase</keyword>
<evidence type="ECO:0000256" key="1">
    <source>
        <dbReference type="ARBA" id="ARBA00012266"/>
    </source>
</evidence>
<evidence type="ECO:0000313" key="6">
    <source>
        <dbReference type="EMBL" id="BBI01458.1"/>
    </source>
</evidence>
<gene>
    <name evidence="6" type="primary">trpG</name>
    <name evidence="6" type="ORF">BUCNMO_pT001</name>
</gene>
<dbReference type="RefSeq" id="WP_193554156.1">
    <property type="nucleotide sequence ID" value="NZ_AP019381.1"/>
</dbReference>
<dbReference type="InterPro" id="IPR006221">
    <property type="entry name" value="TrpG/PapA_dom"/>
</dbReference>
<keyword evidence="2" id="KW-0315">Glutamine amidotransferase</keyword>
<dbReference type="PANTHER" id="PTHR43418:SF2">
    <property type="entry name" value="BIFUNCTIONAL PROTEIN TRPGD"/>
    <property type="match status" value="1"/>
</dbReference>
<dbReference type="AlphaFoldDB" id="A0A455TAU6"/>
<dbReference type="GO" id="GO:0004049">
    <property type="term" value="F:anthranilate synthase activity"/>
    <property type="evidence" value="ECO:0007669"/>
    <property type="project" value="UniProtKB-EC"/>
</dbReference>
<evidence type="ECO:0000256" key="3">
    <source>
        <dbReference type="ARBA" id="ARBA00023239"/>
    </source>
</evidence>
<dbReference type="PRINTS" id="PR00097">
    <property type="entry name" value="ANTSNTHASEII"/>
</dbReference>
<dbReference type="GO" id="GO:0004048">
    <property type="term" value="F:anthranilate phosphoribosyltransferase activity"/>
    <property type="evidence" value="ECO:0007669"/>
    <property type="project" value="TreeGrafter"/>
</dbReference>
<evidence type="ECO:0000256" key="2">
    <source>
        <dbReference type="ARBA" id="ARBA00022962"/>
    </source>
</evidence>
<dbReference type="PROSITE" id="PS51273">
    <property type="entry name" value="GATASE_TYPE_1"/>
    <property type="match status" value="1"/>
</dbReference>
<dbReference type="CDD" id="cd01743">
    <property type="entry name" value="GATase1_Anthranilate_Synthase"/>
    <property type="match status" value="1"/>
</dbReference>
<reference evidence="6 7" key="1">
    <citation type="journal article" date="2019" name="Proc. Natl. Acad. Sci. U.S.A.">
        <title>Exaggeration and cooption of innate immunity for social defense.</title>
        <authorList>
            <person name="Kutsukake M."/>
            <person name="Moriyama M."/>
            <person name="Shigenobu S."/>
            <person name="Meng X.-Y."/>
            <person name="Nikoh N."/>
            <person name="Noda C."/>
            <person name="Kobayashi S."/>
            <person name="Fukatsu T."/>
        </authorList>
    </citation>
    <scope>NUCLEOTIDE SEQUENCE [LARGE SCALE GENOMIC DNA]</scope>
    <source>
        <strain evidence="6 7">Nmo</strain>
        <plasmid evidence="7">ptrp dna</plasmid>
    </source>
</reference>
<geneLocation type="plasmid" evidence="7">
    <name>ptrp dna</name>
</geneLocation>
<organism evidence="6 7">
    <name type="scientific">Buchnera aphidicola</name>
    <name type="common">Nipponaphis monzeni</name>
    <dbReference type="NCBI Taxonomy" id="2495405"/>
    <lineage>
        <taxon>Bacteria</taxon>
        <taxon>Pseudomonadati</taxon>
        <taxon>Pseudomonadota</taxon>
        <taxon>Gammaproteobacteria</taxon>
        <taxon>Enterobacterales</taxon>
        <taxon>Erwiniaceae</taxon>
        <taxon>Buchnera</taxon>
    </lineage>
</organism>
<protein>
    <recommendedName>
        <fullName evidence="1">anthranilate synthase</fullName>
        <ecNumber evidence="1">4.1.3.27</ecNumber>
    </recommendedName>
</protein>